<feature type="transmembrane region" description="Helical" evidence="14">
    <location>
        <begin position="938"/>
        <end position="955"/>
    </location>
</feature>
<accession>A0A226DDS0</accession>
<evidence type="ECO:0000256" key="15">
    <source>
        <dbReference type="SAM" id="SignalP"/>
    </source>
</evidence>
<dbReference type="InterPro" id="IPR035992">
    <property type="entry name" value="Ricin_B-like_lectins"/>
</dbReference>
<dbReference type="Pfam" id="PF00652">
    <property type="entry name" value="Ricin_B_lectin"/>
    <property type="match status" value="1"/>
</dbReference>
<feature type="region of interest" description="Disordered" evidence="13">
    <location>
        <begin position="94"/>
        <end position="114"/>
    </location>
</feature>
<dbReference type="GO" id="GO:0030246">
    <property type="term" value="F:carbohydrate binding"/>
    <property type="evidence" value="ECO:0007669"/>
    <property type="project" value="UniProtKB-KW"/>
</dbReference>
<protein>
    <submittedName>
        <fullName evidence="17">Polypeptide N-acetylgalactosaminyltransferase 1</fullName>
    </submittedName>
</protein>
<dbReference type="GO" id="GO:0000139">
    <property type="term" value="C:Golgi membrane"/>
    <property type="evidence" value="ECO:0007669"/>
    <property type="project" value="UniProtKB-SubCell"/>
</dbReference>
<reference evidence="17 18" key="1">
    <citation type="submission" date="2015-12" db="EMBL/GenBank/DDBJ databases">
        <title>The genome of Folsomia candida.</title>
        <authorList>
            <person name="Faddeeva A."/>
            <person name="Derks M.F."/>
            <person name="Anvar Y."/>
            <person name="Smit S."/>
            <person name="Van Straalen N."/>
            <person name="Roelofs D."/>
        </authorList>
    </citation>
    <scope>NUCLEOTIDE SEQUENCE [LARGE SCALE GENOMIC DNA]</scope>
    <source>
        <strain evidence="17 18">VU population</strain>
        <tissue evidence="17">Whole body</tissue>
    </source>
</reference>
<gene>
    <name evidence="17" type="ORF">Fcan01_21391</name>
</gene>
<comment type="subcellular location">
    <subcellularLocation>
        <location evidence="2">Golgi apparatus membrane</location>
        <topology evidence="2">Single-pass type II membrane protein</topology>
    </subcellularLocation>
</comment>
<comment type="similarity">
    <text evidence="3">Belongs to the glycosyltransferase 2 family. GalNAc-T subfamily.</text>
</comment>
<evidence type="ECO:0000256" key="6">
    <source>
        <dbReference type="ARBA" id="ARBA00022968"/>
    </source>
</evidence>
<evidence type="ECO:0000256" key="5">
    <source>
        <dbReference type="ARBA" id="ARBA00022734"/>
    </source>
</evidence>
<dbReference type="InterPro" id="IPR000772">
    <property type="entry name" value="Ricin_B_lectin"/>
</dbReference>
<feature type="region of interest" description="Disordered" evidence="13">
    <location>
        <begin position="24"/>
        <end position="45"/>
    </location>
</feature>
<evidence type="ECO:0000256" key="8">
    <source>
        <dbReference type="ARBA" id="ARBA00023034"/>
    </source>
</evidence>
<dbReference type="InterPro" id="IPR029044">
    <property type="entry name" value="Nucleotide-diphossugar_trans"/>
</dbReference>
<dbReference type="InterPro" id="IPR001173">
    <property type="entry name" value="Glyco_trans_2-like"/>
</dbReference>
<dbReference type="SUPFAM" id="SSF82153">
    <property type="entry name" value="FAS1 domain"/>
    <property type="match status" value="4"/>
</dbReference>
<evidence type="ECO:0000259" key="16">
    <source>
        <dbReference type="PROSITE" id="PS50213"/>
    </source>
</evidence>
<dbReference type="Proteomes" id="UP000198287">
    <property type="component" value="Unassembled WGS sequence"/>
</dbReference>
<evidence type="ECO:0000256" key="2">
    <source>
        <dbReference type="ARBA" id="ARBA00004323"/>
    </source>
</evidence>
<feature type="domain" description="FAS1" evidence="16">
    <location>
        <begin position="755"/>
        <end position="893"/>
    </location>
</feature>
<dbReference type="OrthoDB" id="286301at2759"/>
<dbReference type="SUPFAM" id="SSF53448">
    <property type="entry name" value="Nucleotide-diphospho-sugar transferases"/>
    <property type="match status" value="1"/>
</dbReference>
<dbReference type="Pfam" id="PF00535">
    <property type="entry name" value="Glycos_transf_2"/>
    <property type="match status" value="1"/>
</dbReference>
<evidence type="ECO:0000256" key="9">
    <source>
        <dbReference type="ARBA" id="ARBA00023136"/>
    </source>
</evidence>
<keyword evidence="15" id="KW-0732">Signal</keyword>
<dbReference type="PROSITE" id="PS50213">
    <property type="entry name" value="FAS1"/>
    <property type="match status" value="4"/>
</dbReference>
<evidence type="ECO:0000256" key="4">
    <source>
        <dbReference type="ARBA" id="ARBA00022692"/>
    </source>
</evidence>
<feature type="domain" description="FAS1" evidence="16">
    <location>
        <begin position="254"/>
        <end position="471"/>
    </location>
</feature>
<evidence type="ECO:0000313" key="17">
    <source>
        <dbReference type="EMBL" id="OXA43712.1"/>
    </source>
</evidence>
<dbReference type="PANTHER" id="PTHR11675:SF43">
    <property type="entry name" value="POLYPEPTIDE N-ACETYLGALACTOSAMINYLTRANSFERASE 1"/>
    <property type="match status" value="1"/>
</dbReference>
<proteinExistence type="inferred from homology"/>
<dbReference type="Pfam" id="PF02469">
    <property type="entry name" value="Fasciclin"/>
    <property type="match status" value="4"/>
</dbReference>
<comment type="cofactor">
    <cofactor evidence="1">
        <name>Mn(2+)</name>
        <dbReference type="ChEBI" id="CHEBI:29035"/>
    </cofactor>
</comment>
<dbReference type="GO" id="GO:0004653">
    <property type="term" value="F:polypeptide N-acetylgalactosaminyltransferase activity"/>
    <property type="evidence" value="ECO:0007669"/>
    <property type="project" value="TreeGrafter"/>
</dbReference>
<dbReference type="Gene3D" id="2.80.10.50">
    <property type="match status" value="1"/>
</dbReference>
<feature type="region of interest" description="Disordered" evidence="13">
    <location>
        <begin position="166"/>
        <end position="193"/>
    </location>
</feature>
<keyword evidence="11" id="KW-0325">Glycoprotein</keyword>
<keyword evidence="17" id="KW-0808">Transferase</keyword>
<evidence type="ECO:0000256" key="14">
    <source>
        <dbReference type="SAM" id="Phobius"/>
    </source>
</evidence>
<dbReference type="InterPro" id="IPR000782">
    <property type="entry name" value="FAS1_domain"/>
</dbReference>
<feature type="domain" description="FAS1" evidence="16">
    <location>
        <begin position="613"/>
        <end position="749"/>
    </location>
</feature>
<keyword evidence="7 14" id="KW-1133">Transmembrane helix</keyword>
<feature type="domain" description="FAS1" evidence="16">
    <location>
        <begin position="475"/>
        <end position="608"/>
    </location>
</feature>
<dbReference type="PROSITE" id="PS50231">
    <property type="entry name" value="RICIN_B_LECTIN"/>
    <property type="match status" value="1"/>
</dbReference>
<evidence type="ECO:0000256" key="12">
    <source>
        <dbReference type="ARBA" id="ARBA00023211"/>
    </source>
</evidence>
<dbReference type="EMBL" id="LNIX01000021">
    <property type="protein sequence ID" value="OXA43712.1"/>
    <property type="molecule type" value="Genomic_DNA"/>
</dbReference>
<dbReference type="PANTHER" id="PTHR11675">
    <property type="entry name" value="N-ACETYLGALACTOSAMINYLTRANSFERASE"/>
    <property type="match status" value="1"/>
</dbReference>
<evidence type="ECO:0000256" key="1">
    <source>
        <dbReference type="ARBA" id="ARBA00001936"/>
    </source>
</evidence>
<feature type="chain" id="PRO_5012352840" evidence="15">
    <location>
        <begin position="20"/>
        <end position="1593"/>
    </location>
</feature>
<feature type="region of interest" description="Disordered" evidence="13">
    <location>
        <begin position="897"/>
        <end position="917"/>
    </location>
</feature>
<dbReference type="SUPFAM" id="SSF50370">
    <property type="entry name" value="Ricin B-like lectins"/>
    <property type="match status" value="1"/>
</dbReference>
<dbReference type="FunFam" id="3.90.550.10:FF:000053">
    <property type="entry name" value="Polypeptide N-acetylgalactosaminyltransferase"/>
    <property type="match status" value="1"/>
</dbReference>
<sequence length="1593" mass="179410">MKKSDWILLLCTLFVGVRANWLSDQKNDKGGESDSSSDESSEAFTPFSVITGRIRDSSDEQDRSPLRHHVDLEAMFPALGPDEDLMATSGEHYHNLWASHPPPRPSEAVEQDDENDDLVVPDFSNLYAQLPRIGENQLGDQQPWWQMLYPPQEWWKGSNVCIKREETEESSTSGGEAIPGQTSSSDMTRRRGGGVNREHAFHMQFSSCENLDTRYACTTRLYGPLIIKTISTVYECCNGYALDSAKSGCTRGHHKNIVETIEQLGGSEFLRLVRSVTGLEERLTGRGENLTIFMPNNDAVLRSSSNHFLPLSTSPHPRRLPRNILRHPNNVPAGRNVRRRPTDNNEMYPVPFDELGAAQEVTFDDDDLFVVKKLDSNMVLEPSEPETSLADTLLNHFVSGVLSTDDFVDEKVIYSEKSGGGGGENSARGGVLRLNTWSVGAETVRTVNCARLISSNNRCTNGMLHVVDKLITPVVQSIYDVLSTRSELSVWNSLVISSKEISALIRDKNQHLTLFAPTNAALDKVGPALMIKLRNGDSCLKRILSRHLVPITFCASIIHATGQVRTIEHDLLDVERAPGDKLFINGSQIIVRDIVTTNGVVHIIDAVLLSNNDKPMSEVLSEQEGFRSFSQEIRRLGLISEFDGCNNVTLFVPSDTAFAALSPEIRNNDEKLRNVLRYHVASPEIRACHFSHQELLPSALLTNVSSIRINLYSSFPLGSDVTTTASCAVLTRTNIVGCGGVAHSIDRVLSPTSLTLDIVASLKANSNFSIFSRLLSENEELFRTLRSKTSFHTLFVPSDAAFQALPQQQLALILNNRDEAARVLKRHITSDSLCCAGVPTRLYFVYKRVATLGEINVPVYRDPRGQVVFGNGLVTTCDLIASNGIIHTVDKVMVRPTLPTPEPDRSMSRSSPTTLGGRDSLDMLTNVCNYFVRRRRRLFFVLSTFSLCLIIFILWSRQRPSYSNGGGVDGADKSDDYNSNRIVFPGRFGYQEADHLALQHDAEAVVDTSTGDDHPGTISAQILSLRVQARKENRDEFLVPVLRDFEFSEVDLLPIRLVLHNDYDEEIKDDLSRVKVGLGERGEKAAVPSYQEDVAKEIMKKEAFNRLLSEMISPNRSTPDTREPACKEEVYPHSLPDMSIVIIFTNEAFTSLVRTLHSVINRTPSHLLKEIIMVDDYSDHRDLKGKLERYIATKFPIAKIRLVRLAKRSGLIRARMIGAHLAIGKVLLFLDAHCEAIEGWAEPLLARIKEDRKAVVCPIIDVIDDKTMEYYHGNGEFFQIGGFTWSGHFTWINIPNYEAERKKHHHSPTRSPTMAGGLFAIERSYFWEVGSYDSDMQLWGGENLEMSFRIWQCGGSVEIVPCSRVGHIFRNFHPYSFPNNVDSHGLNTARLAEVWMDEYKELFYNHRQELKHAKYGDVTKRHDFRKRLKCKSFKWFLDHIYKEKFQMMFGSSDYGQVKNEKTNQCFDNMQHSESEEYELALYPCHSKLYPSQTFMLSNKGELRREAECASATGTKVQMVQCDHLRSDDLWELRATGELVSQRSNKCLTVEREGDKYVPTLAKCSGGSEQKWSFDKYDTHFIPGVENDNDDDPT</sequence>
<dbReference type="InterPro" id="IPR036378">
    <property type="entry name" value="FAS1_dom_sf"/>
</dbReference>
<keyword evidence="8" id="KW-0333">Golgi apparatus</keyword>
<dbReference type="SMART" id="SM00554">
    <property type="entry name" value="FAS1"/>
    <property type="match status" value="4"/>
</dbReference>
<evidence type="ECO:0000313" key="18">
    <source>
        <dbReference type="Proteomes" id="UP000198287"/>
    </source>
</evidence>
<keyword evidence="9 14" id="KW-0472">Membrane</keyword>
<feature type="region of interest" description="Disordered" evidence="13">
    <location>
        <begin position="317"/>
        <end position="345"/>
    </location>
</feature>
<keyword evidence="18" id="KW-1185">Reference proteome</keyword>
<dbReference type="CDD" id="cd02510">
    <property type="entry name" value="pp-GalNAc-T"/>
    <property type="match status" value="1"/>
</dbReference>
<dbReference type="InterPro" id="IPR045885">
    <property type="entry name" value="GalNAc-T"/>
</dbReference>
<evidence type="ECO:0000256" key="13">
    <source>
        <dbReference type="SAM" id="MobiDB-lite"/>
    </source>
</evidence>
<evidence type="ECO:0000256" key="7">
    <source>
        <dbReference type="ARBA" id="ARBA00022989"/>
    </source>
</evidence>
<dbReference type="SMART" id="SM00458">
    <property type="entry name" value="RICIN"/>
    <property type="match status" value="1"/>
</dbReference>
<name>A0A226DDS0_FOLCA</name>
<keyword evidence="4 14" id="KW-0812">Transmembrane</keyword>
<keyword evidence="6" id="KW-0735">Signal-anchor</keyword>
<keyword evidence="5" id="KW-0430">Lectin</keyword>
<evidence type="ECO:0000256" key="10">
    <source>
        <dbReference type="ARBA" id="ARBA00023157"/>
    </source>
</evidence>
<comment type="caution">
    <text evidence="17">The sequence shown here is derived from an EMBL/GenBank/DDBJ whole genome shotgun (WGS) entry which is preliminary data.</text>
</comment>
<dbReference type="Gene3D" id="3.90.550.10">
    <property type="entry name" value="Spore Coat Polysaccharide Biosynthesis Protein SpsA, Chain A"/>
    <property type="match status" value="1"/>
</dbReference>
<feature type="signal peptide" evidence="15">
    <location>
        <begin position="1"/>
        <end position="19"/>
    </location>
</feature>
<keyword evidence="12" id="KW-0464">Manganese</keyword>
<dbReference type="CDD" id="cd23459">
    <property type="entry name" value="beta-trefoil_Ricin_Pgant1-like"/>
    <property type="match status" value="1"/>
</dbReference>
<organism evidence="17 18">
    <name type="scientific">Folsomia candida</name>
    <name type="common">Springtail</name>
    <dbReference type="NCBI Taxonomy" id="158441"/>
    <lineage>
        <taxon>Eukaryota</taxon>
        <taxon>Metazoa</taxon>
        <taxon>Ecdysozoa</taxon>
        <taxon>Arthropoda</taxon>
        <taxon>Hexapoda</taxon>
        <taxon>Collembola</taxon>
        <taxon>Entomobryomorpha</taxon>
        <taxon>Isotomoidea</taxon>
        <taxon>Isotomidae</taxon>
        <taxon>Proisotominae</taxon>
        <taxon>Folsomia</taxon>
    </lineage>
</organism>
<keyword evidence="10" id="KW-1015">Disulfide bond</keyword>
<evidence type="ECO:0000256" key="3">
    <source>
        <dbReference type="ARBA" id="ARBA00005680"/>
    </source>
</evidence>
<evidence type="ECO:0000256" key="11">
    <source>
        <dbReference type="ARBA" id="ARBA00023180"/>
    </source>
</evidence>
<dbReference type="GO" id="GO:0006493">
    <property type="term" value="P:protein O-linked glycosylation"/>
    <property type="evidence" value="ECO:0007669"/>
    <property type="project" value="TreeGrafter"/>
</dbReference>
<dbReference type="Gene3D" id="2.30.180.10">
    <property type="entry name" value="FAS1 domain"/>
    <property type="match status" value="4"/>
</dbReference>